<dbReference type="InterPro" id="IPR000403">
    <property type="entry name" value="PI3/4_kinase_cat_dom"/>
</dbReference>
<accession>A0A3B3R2H0</accession>
<dbReference type="InterPro" id="IPR002420">
    <property type="entry name" value="PI3K-type_C2_dom"/>
</dbReference>
<evidence type="ECO:0000259" key="9">
    <source>
        <dbReference type="PROSITE" id="PS50195"/>
    </source>
</evidence>
<evidence type="ECO:0000256" key="7">
    <source>
        <dbReference type="ARBA" id="ARBA00029297"/>
    </source>
</evidence>
<dbReference type="SUPFAM" id="SSF56112">
    <property type="entry name" value="Protein kinase-like (PK-like)"/>
    <property type="match status" value="1"/>
</dbReference>
<sequence>MSFPIQINSLPYESMLTFRLLGSKQGKTPELLRWAVLPLFADNKLVSGTVLLSMSALEELTEPPTPGVSDSHRQATGVILQVEFPDTHRWVYKRPKSLACSLFITPPFEELHKKIVNVSQKHSVSFLTDNEKAFLWSKRHSCNKDNTYLHLLLSGAPQWTPEDLSEIYGILEHWPLRNPEEALLLLSDCFQDQNVRRVAVQRLEQLSDVELEGCLPQLVQALKLEWNLNGPLILLLLSRSLQSVRMAHQLYWLLEDARETNKHYQSWYSKVQAGLRYCCGRQLRQELENEHQLVKLLMAAAERIRMADKAKRKDILKHERIKMSDFFKGGVMCRLPLDPALLVRGVDIEACKFYNSNAAPLGVAFINADSLGRNISIICKTGENLGQDMLVLQAVRAMDRIWLESGLDMRMVTYRCVATGRDQGLLEVIPKAVTLAQIQQEWGLRGPLREDTLEKWFHMWNRTEEEYEEAVMNFLHSCAGWCVATFILGICDRHNDNIMLKHSGHMFHIDFGKIMGNAQKFGSIKRDRCPFIFTSEMLHLITVGGKMAQRFQSFVELCCKAYNAIRRRCPVLLSLLELMTGAGLPEMKNSQDLQYVYNNLRPQDSDLEAASYFTKMIKDSLCLSLPVKFNFLIHSFGQSLKARQPAQPVPSPHTNIQEAVIQKFSDKGRTVTYELHVKIEDGYLTCERTFSEFEMIHKELQKKFVESLLPEFPGWYKLSFTASRRMTLLNKYLKELFNGPCKGNEVVCSLFLDGPKTHTAEESKKDLAWPSKPQIQLCMTYKDLKLTILIKHLKNIRMPNGSCPDAYVVTRLRPDPGNCSKKKTNMVRNSSNPTFNELIEYSDVQSLQGKVLELHVKSRGTFLAATNIWLADRRMGTDEWFPLGSSSV</sequence>
<evidence type="ECO:0000313" key="14">
    <source>
        <dbReference type="Proteomes" id="UP000261540"/>
    </source>
</evidence>
<keyword evidence="14" id="KW-1185">Reference proteome</keyword>
<dbReference type="Gene3D" id="2.60.40.150">
    <property type="entry name" value="C2 domain"/>
    <property type="match status" value="2"/>
</dbReference>
<dbReference type="Gene3D" id="3.30.1520.10">
    <property type="entry name" value="Phox-like domain"/>
    <property type="match status" value="1"/>
</dbReference>
<dbReference type="FunFam" id="1.10.1070.11:FF:000001">
    <property type="entry name" value="Phosphatidylinositol 4,5-bisphosphate 3-kinase catalytic subunit"/>
    <property type="match status" value="1"/>
</dbReference>
<dbReference type="GO" id="GO:0048015">
    <property type="term" value="P:phosphatidylinositol-mediated signaling"/>
    <property type="evidence" value="ECO:0007669"/>
    <property type="project" value="TreeGrafter"/>
</dbReference>
<evidence type="ECO:0000313" key="13">
    <source>
        <dbReference type="Ensembl" id="ENSPKIP00000012384.1"/>
    </source>
</evidence>
<dbReference type="SUPFAM" id="SSF48371">
    <property type="entry name" value="ARM repeat"/>
    <property type="match status" value="1"/>
</dbReference>
<keyword evidence="4" id="KW-0418">Kinase</keyword>
<dbReference type="PANTHER" id="PTHR10048:SF29">
    <property type="entry name" value="PHOSPHATIDYLINOSITOL 3-KINASE C2 DOMAIN-CONTAINING SUBUNIT GAMMA"/>
    <property type="match status" value="1"/>
</dbReference>
<dbReference type="SMART" id="SM00145">
    <property type="entry name" value="PI3Ka"/>
    <property type="match status" value="1"/>
</dbReference>
<keyword evidence="3" id="KW-0547">Nucleotide-binding</keyword>
<evidence type="ECO:0000256" key="4">
    <source>
        <dbReference type="ARBA" id="ARBA00022777"/>
    </source>
</evidence>
<proteinExistence type="inferred from homology"/>
<dbReference type="SMART" id="SM00146">
    <property type="entry name" value="PI3Kc"/>
    <property type="match status" value="1"/>
</dbReference>
<dbReference type="GO" id="GO:0043491">
    <property type="term" value="P:phosphatidylinositol 3-kinase/protein kinase B signal transduction"/>
    <property type="evidence" value="ECO:0007669"/>
    <property type="project" value="TreeGrafter"/>
</dbReference>
<evidence type="ECO:0000259" key="11">
    <source>
        <dbReference type="PROSITE" id="PS51545"/>
    </source>
</evidence>
<dbReference type="InterPro" id="IPR036871">
    <property type="entry name" value="PX_dom_sf"/>
</dbReference>
<evidence type="ECO:0000256" key="1">
    <source>
        <dbReference type="ARBA" id="ARBA00006209"/>
    </source>
</evidence>
<dbReference type="GeneTree" id="ENSGT00940000159982"/>
<dbReference type="SMART" id="SM00312">
    <property type="entry name" value="PX"/>
    <property type="match status" value="1"/>
</dbReference>
<dbReference type="FunFam" id="3.30.1010.10:FF:000001">
    <property type="entry name" value="Phosphatidylinositol 4-phosphate 3-kinase C2 domain-containing subunit beta"/>
    <property type="match status" value="1"/>
</dbReference>
<dbReference type="Ensembl" id="ENSPKIT00000036779.1">
    <property type="protein sequence ID" value="ENSPKIP00000012384.1"/>
    <property type="gene ID" value="ENSPKIG00000000195.1"/>
</dbReference>
<dbReference type="Pfam" id="PF00787">
    <property type="entry name" value="PX"/>
    <property type="match status" value="1"/>
</dbReference>
<name>A0A3B3R2H0_9TELE</name>
<dbReference type="InterPro" id="IPR000008">
    <property type="entry name" value="C2_dom"/>
</dbReference>
<dbReference type="GO" id="GO:0035091">
    <property type="term" value="F:phosphatidylinositol binding"/>
    <property type="evidence" value="ECO:0007669"/>
    <property type="project" value="InterPro"/>
</dbReference>
<comment type="similarity">
    <text evidence="1">Belongs to the PI3/PI4-kinase family. Type III PI4K subfamily.</text>
</comment>
<dbReference type="GO" id="GO:0016477">
    <property type="term" value="P:cell migration"/>
    <property type="evidence" value="ECO:0007669"/>
    <property type="project" value="TreeGrafter"/>
</dbReference>
<dbReference type="InterPro" id="IPR018936">
    <property type="entry name" value="PI3/4_kinase_CS"/>
</dbReference>
<protein>
    <submittedName>
        <fullName evidence="13">Phosphatidylinositol-4-phosphate 3-kinase catalytic subunit type 2 gamma</fullName>
    </submittedName>
</protein>
<dbReference type="PROSITE" id="PS50195">
    <property type="entry name" value="PX"/>
    <property type="match status" value="1"/>
</dbReference>
<dbReference type="Gene3D" id="3.30.1010.10">
    <property type="entry name" value="Phosphatidylinositol 3-kinase Catalytic Subunit, Chain A, domain 4"/>
    <property type="match status" value="1"/>
</dbReference>
<feature type="domain" description="C2 PI3K-type" evidence="12">
    <location>
        <begin position="1"/>
        <end position="85"/>
    </location>
</feature>
<dbReference type="Pfam" id="PF00168">
    <property type="entry name" value="C2"/>
    <property type="match status" value="1"/>
</dbReference>
<dbReference type="GO" id="GO:0005737">
    <property type="term" value="C:cytoplasm"/>
    <property type="evidence" value="ECO:0007669"/>
    <property type="project" value="TreeGrafter"/>
</dbReference>
<evidence type="ECO:0000256" key="5">
    <source>
        <dbReference type="ARBA" id="ARBA00022840"/>
    </source>
</evidence>
<dbReference type="InterPro" id="IPR035892">
    <property type="entry name" value="C2_domain_sf"/>
</dbReference>
<evidence type="ECO:0000256" key="2">
    <source>
        <dbReference type="ARBA" id="ARBA00022679"/>
    </source>
</evidence>
<dbReference type="AlphaFoldDB" id="A0A3B3R2H0"/>
<dbReference type="GO" id="GO:0005886">
    <property type="term" value="C:plasma membrane"/>
    <property type="evidence" value="ECO:0007669"/>
    <property type="project" value="TreeGrafter"/>
</dbReference>
<keyword evidence="5" id="KW-0067">ATP-binding</keyword>
<dbReference type="PANTHER" id="PTHR10048">
    <property type="entry name" value="PHOSPHATIDYLINOSITOL KINASE"/>
    <property type="match status" value="1"/>
</dbReference>
<feature type="domain" description="PX" evidence="9">
    <location>
        <begin position="651"/>
        <end position="758"/>
    </location>
</feature>
<dbReference type="PROSITE" id="PS00916">
    <property type="entry name" value="PI3_4_KINASE_2"/>
    <property type="match status" value="1"/>
</dbReference>
<reference evidence="13" key="2">
    <citation type="submission" date="2025-09" db="UniProtKB">
        <authorList>
            <consortium name="Ensembl"/>
        </authorList>
    </citation>
    <scope>IDENTIFICATION</scope>
</reference>
<dbReference type="Proteomes" id="UP000261540">
    <property type="component" value="Unplaced"/>
</dbReference>
<dbReference type="GO" id="GO:0035005">
    <property type="term" value="F:1-phosphatidylinositol-4-phosphate 3-kinase activity"/>
    <property type="evidence" value="ECO:0007669"/>
    <property type="project" value="UniProtKB-EC"/>
</dbReference>
<dbReference type="InterPro" id="IPR015433">
    <property type="entry name" value="PI3/4_kinase"/>
</dbReference>
<feature type="domain" description="PI3K/PI4K catalytic" evidence="10">
    <location>
        <begin position="347"/>
        <end position="625"/>
    </location>
</feature>
<organism evidence="13 14">
    <name type="scientific">Paramormyrops kingsleyae</name>
    <dbReference type="NCBI Taxonomy" id="1676925"/>
    <lineage>
        <taxon>Eukaryota</taxon>
        <taxon>Metazoa</taxon>
        <taxon>Chordata</taxon>
        <taxon>Craniata</taxon>
        <taxon>Vertebrata</taxon>
        <taxon>Euteleostomi</taxon>
        <taxon>Actinopterygii</taxon>
        <taxon>Neopterygii</taxon>
        <taxon>Teleostei</taxon>
        <taxon>Osteoglossocephala</taxon>
        <taxon>Osteoglossomorpha</taxon>
        <taxon>Osteoglossiformes</taxon>
        <taxon>Mormyridae</taxon>
        <taxon>Paramormyrops</taxon>
    </lineage>
</organism>
<dbReference type="SUPFAM" id="SSF49562">
    <property type="entry name" value="C2 domain (Calcium/lipid-binding domain, CaLB)"/>
    <property type="match status" value="2"/>
</dbReference>
<dbReference type="InterPro" id="IPR011009">
    <property type="entry name" value="Kinase-like_dom_sf"/>
</dbReference>
<dbReference type="InterPro" id="IPR036940">
    <property type="entry name" value="PI3/4_kinase_cat_sf"/>
</dbReference>
<evidence type="ECO:0000259" key="12">
    <source>
        <dbReference type="PROSITE" id="PS51547"/>
    </source>
</evidence>
<dbReference type="PROSITE" id="PS50004">
    <property type="entry name" value="C2"/>
    <property type="match status" value="1"/>
</dbReference>
<dbReference type="InterPro" id="IPR001263">
    <property type="entry name" value="PI3K_accessory_dom"/>
</dbReference>
<feature type="domain" description="PIK helical" evidence="11">
    <location>
        <begin position="101"/>
        <end position="278"/>
    </location>
</feature>
<dbReference type="GO" id="GO:0016303">
    <property type="term" value="F:1-phosphatidylinositol-3-kinase activity"/>
    <property type="evidence" value="ECO:0007669"/>
    <property type="project" value="UniProtKB-EC"/>
</dbReference>
<dbReference type="Gene3D" id="1.25.40.70">
    <property type="entry name" value="Phosphatidylinositol 3-kinase, accessory domain (PIK)"/>
    <property type="match status" value="1"/>
</dbReference>
<keyword evidence="2" id="KW-0808">Transferase</keyword>
<feature type="domain" description="C2" evidence="8">
    <location>
        <begin position="769"/>
        <end position="888"/>
    </location>
</feature>
<dbReference type="InterPro" id="IPR001683">
    <property type="entry name" value="PX_dom"/>
</dbReference>
<dbReference type="PROSITE" id="PS50290">
    <property type="entry name" value="PI3_4_KINASE_3"/>
    <property type="match status" value="1"/>
</dbReference>
<dbReference type="GO" id="GO:0005524">
    <property type="term" value="F:ATP binding"/>
    <property type="evidence" value="ECO:0007669"/>
    <property type="project" value="UniProtKB-KW"/>
</dbReference>
<dbReference type="PROSITE" id="PS51547">
    <property type="entry name" value="C2_PI3K"/>
    <property type="match status" value="1"/>
</dbReference>
<reference evidence="13" key="1">
    <citation type="submission" date="2025-08" db="UniProtKB">
        <authorList>
            <consortium name="Ensembl"/>
        </authorList>
    </citation>
    <scope>IDENTIFICATION</scope>
</reference>
<dbReference type="SMART" id="SM00239">
    <property type="entry name" value="C2"/>
    <property type="match status" value="1"/>
</dbReference>
<evidence type="ECO:0000256" key="3">
    <source>
        <dbReference type="ARBA" id="ARBA00022741"/>
    </source>
</evidence>
<comment type="catalytic activity">
    <reaction evidence="6">
        <text>a 1,2-diacyl-sn-glycero-3-phospho-(1D-myo-inositol) + ATP = a 1,2-diacyl-sn-glycero-3-phospho-(1D-myo-inositol-3-phosphate) + ADP + H(+)</text>
        <dbReference type="Rhea" id="RHEA:12709"/>
        <dbReference type="ChEBI" id="CHEBI:15378"/>
        <dbReference type="ChEBI" id="CHEBI:30616"/>
        <dbReference type="ChEBI" id="CHEBI:57880"/>
        <dbReference type="ChEBI" id="CHEBI:58088"/>
        <dbReference type="ChEBI" id="CHEBI:456216"/>
        <dbReference type="EC" id="2.7.1.137"/>
    </reaction>
    <physiologicalReaction direction="left-to-right" evidence="6">
        <dbReference type="Rhea" id="RHEA:12710"/>
    </physiologicalReaction>
</comment>
<evidence type="ECO:0000259" key="10">
    <source>
        <dbReference type="PROSITE" id="PS50290"/>
    </source>
</evidence>
<dbReference type="InterPro" id="IPR042236">
    <property type="entry name" value="PI3K_accessory_sf"/>
</dbReference>
<dbReference type="Gene3D" id="1.10.1070.11">
    <property type="entry name" value="Phosphatidylinositol 3-/4-kinase, catalytic domain"/>
    <property type="match status" value="1"/>
</dbReference>
<dbReference type="Pfam" id="PF00454">
    <property type="entry name" value="PI3_PI4_kinase"/>
    <property type="match status" value="1"/>
</dbReference>
<evidence type="ECO:0000259" key="8">
    <source>
        <dbReference type="PROSITE" id="PS50004"/>
    </source>
</evidence>
<dbReference type="SUPFAM" id="SSF64268">
    <property type="entry name" value="PX domain"/>
    <property type="match status" value="1"/>
</dbReference>
<comment type="catalytic activity">
    <reaction evidence="7">
        <text>a 1,2-diacyl-sn-glycero-3-phospho-(1D-myo-inositol 4-phosphate) + ATP = a 1,2-diacyl-sn-glycero-3-phospho-(1D-myo-inositol-3,4-bisphosphate) + ADP + H(+)</text>
        <dbReference type="Rhea" id="RHEA:18373"/>
        <dbReference type="ChEBI" id="CHEBI:15378"/>
        <dbReference type="ChEBI" id="CHEBI:30616"/>
        <dbReference type="ChEBI" id="CHEBI:57658"/>
        <dbReference type="ChEBI" id="CHEBI:58178"/>
        <dbReference type="ChEBI" id="CHEBI:456216"/>
        <dbReference type="EC" id="2.7.1.154"/>
    </reaction>
    <physiologicalReaction direction="left-to-right" evidence="7">
        <dbReference type="Rhea" id="RHEA:18374"/>
    </physiologicalReaction>
</comment>
<dbReference type="InterPro" id="IPR016024">
    <property type="entry name" value="ARM-type_fold"/>
</dbReference>
<dbReference type="GO" id="GO:0005942">
    <property type="term" value="C:phosphatidylinositol 3-kinase complex"/>
    <property type="evidence" value="ECO:0007669"/>
    <property type="project" value="TreeGrafter"/>
</dbReference>
<evidence type="ECO:0000256" key="6">
    <source>
        <dbReference type="ARBA" id="ARBA00023985"/>
    </source>
</evidence>
<dbReference type="PROSITE" id="PS51545">
    <property type="entry name" value="PIK_HELICAL"/>
    <property type="match status" value="1"/>
</dbReference>
<dbReference type="Pfam" id="PF00613">
    <property type="entry name" value="PI3Ka"/>
    <property type="match status" value="1"/>
</dbReference>
<dbReference type="STRING" id="1676925.ENSPKIP00000012384"/>